<dbReference type="AlphaFoldDB" id="A0A0V7ZP62"/>
<evidence type="ECO:0000313" key="4">
    <source>
        <dbReference type="Proteomes" id="UP000053372"/>
    </source>
</evidence>
<dbReference type="PANTHER" id="PTHR36113:SF3">
    <property type="entry name" value="SLL5075 PROTEIN"/>
    <property type="match status" value="1"/>
</dbReference>
<dbReference type="Proteomes" id="UP000053372">
    <property type="component" value="Unassembled WGS sequence"/>
</dbReference>
<dbReference type="PANTHER" id="PTHR36113">
    <property type="entry name" value="LYASE, PUTATIVE-RELATED-RELATED"/>
    <property type="match status" value="1"/>
</dbReference>
<dbReference type="SUPFAM" id="SSF54593">
    <property type="entry name" value="Glyoxalase/Bleomycin resistance protein/Dihydroxybiphenyl dioxygenase"/>
    <property type="match status" value="1"/>
</dbReference>
<dbReference type="Gene3D" id="3.10.180.10">
    <property type="entry name" value="2,3-Dihydroxybiphenyl 1,2-Dioxygenase, domain 1"/>
    <property type="match status" value="1"/>
</dbReference>
<keyword evidence="4" id="KW-1185">Reference proteome</keyword>
<dbReference type="Pfam" id="PF00903">
    <property type="entry name" value="Glyoxalase"/>
    <property type="match status" value="1"/>
</dbReference>
<accession>A0A0V7ZP62</accession>
<evidence type="ECO:0000313" key="3">
    <source>
        <dbReference type="EMBL" id="KST66698.1"/>
    </source>
</evidence>
<feature type="domain" description="VOC" evidence="1">
    <location>
        <begin position="5"/>
        <end position="127"/>
    </location>
</feature>
<dbReference type="EMBL" id="LMTZ01000095">
    <property type="protein sequence ID" value="KST66698.1"/>
    <property type="molecule type" value="Genomic_DNA"/>
</dbReference>
<dbReference type="PROSITE" id="PS51819">
    <property type="entry name" value="VOC"/>
    <property type="match status" value="1"/>
</dbReference>
<dbReference type="InterPro" id="IPR051332">
    <property type="entry name" value="Fosfomycin_Res_Enzymes"/>
</dbReference>
<dbReference type="InterPro" id="IPR029068">
    <property type="entry name" value="Glyas_Bleomycin-R_OHBP_Dase"/>
</dbReference>
<dbReference type="CDD" id="cd06587">
    <property type="entry name" value="VOC"/>
    <property type="match status" value="1"/>
</dbReference>
<organism evidence="2 4">
    <name type="scientific">Mastigocoleus testarum BC008</name>
    <dbReference type="NCBI Taxonomy" id="371196"/>
    <lineage>
        <taxon>Bacteria</taxon>
        <taxon>Bacillati</taxon>
        <taxon>Cyanobacteriota</taxon>
        <taxon>Cyanophyceae</taxon>
        <taxon>Nostocales</taxon>
        <taxon>Hapalosiphonaceae</taxon>
        <taxon>Mastigocoleus</taxon>
    </lineage>
</organism>
<dbReference type="RefSeq" id="WP_027842693.1">
    <property type="nucleotide sequence ID" value="NZ_LMTZ01000095.1"/>
</dbReference>
<dbReference type="InterPro" id="IPR004360">
    <property type="entry name" value="Glyas_Fos-R_dOase_dom"/>
</dbReference>
<evidence type="ECO:0000313" key="2">
    <source>
        <dbReference type="EMBL" id="KST66377.1"/>
    </source>
</evidence>
<dbReference type="InterPro" id="IPR037523">
    <property type="entry name" value="VOC_core"/>
</dbReference>
<gene>
    <name evidence="2" type="ORF">BC008_25745</name>
    <name evidence="3" type="ORF">BC008_26270</name>
</gene>
<evidence type="ECO:0000259" key="1">
    <source>
        <dbReference type="PROSITE" id="PS51819"/>
    </source>
</evidence>
<dbReference type="EMBL" id="LMTZ01000097">
    <property type="protein sequence ID" value="KST66377.1"/>
    <property type="molecule type" value="Genomic_DNA"/>
</dbReference>
<comment type="caution">
    <text evidence="2">The sequence shown here is derived from an EMBL/GenBank/DDBJ whole genome shotgun (WGS) entry which is preliminary data.</text>
</comment>
<sequence>MVDRGITHIALAVKDVDASISFYQKYANVQVVHRRSDSTTQSDVAWIGDSIHPFVIVLIGNSQVKSPLLPESHIGVVYETREQIDRLCKIARTEGILIKGPTDSPPPVGYWAYIQDPDNHTLEISYGQNVESVIKS</sequence>
<protein>
    <submittedName>
        <fullName evidence="2">Bleomycin resistance protein</fullName>
    </submittedName>
</protein>
<proteinExistence type="predicted"/>
<reference evidence="2 4" key="1">
    <citation type="journal article" date="2015" name="Genome Announc.">
        <title>Draft Genome of the Euendolithic (true boring) Cyanobacterium Mastigocoleus testarum strain BC008.</title>
        <authorList>
            <person name="Guida B.S."/>
            <person name="Garcia-Pichel F."/>
        </authorList>
    </citation>
    <scope>NUCLEOTIDE SEQUENCE [LARGE SCALE GENOMIC DNA]</scope>
    <source>
        <strain evidence="2 4">BC008</strain>
    </source>
</reference>
<dbReference type="OrthoDB" id="9789608at2"/>
<name>A0A0V7ZP62_9CYAN</name>